<dbReference type="EMBL" id="JAYWIO010000003">
    <property type="protein sequence ID" value="KAK7276562.1"/>
    <property type="molecule type" value="Genomic_DNA"/>
</dbReference>
<keyword evidence="7" id="KW-0812">Transmembrane</keyword>
<feature type="domain" description="SHSP" evidence="8">
    <location>
        <begin position="7"/>
        <end position="114"/>
    </location>
</feature>
<evidence type="ECO:0000256" key="6">
    <source>
        <dbReference type="SAM" id="MobiDB-lite"/>
    </source>
</evidence>
<gene>
    <name evidence="9" type="ORF">RIF29_17705</name>
</gene>
<evidence type="ECO:0000256" key="2">
    <source>
        <dbReference type="ARBA" id="ARBA00022475"/>
    </source>
</evidence>
<evidence type="ECO:0000256" key="7">
    <source>
        <dbReference type="SAM" id="Phobius"/>
    </source>
</evidence>
<feature type="region of interest" description="Disordered" evidence="6">
    <location>
        <begin position="104"/>
        <end position="158"/>
    </location>
</feature>
<dbReference type="PROSITE" id="PS01031">
    <property type="entry name" value="SHSP"/>
    <property type="match status" value="1"/>
</dbReference>
<keyword evidence="10" id="KW-1185">Reference proteome</keyword>
<dbReference type="GO" id="GO:0034605">
    <property type="term" value="P:cellular response to heat"/>
    <property type="evidence" value="ECO:0007669"/>
    <property type="project" value="TreeGrafter"/>
</dbReference>
<dbReference type="PANTHER" id="PTHR43670:SF47">
    <property type="entry name" value="HSP20_ALPHA CRYSTALLIN FAMILY PROTEIN"/>
    <property type="match status" value="1"/>
</dbReference>
<accession>A0AAN9IES8</accession>
<feature type="compositionally biased region" description="Basic and acidic residues" evidence="6">
    <location>
        <begin position="131"/>
        <end position="154"/>
    </location>
</feature>
<dbReference type="SUPFAM" id="SSF49764">
    <property type="entry name" value="HSP20-like chaperones"/>
    <property type="match status" value="1"/>
</dbReference>
<comment type="similarity">
    <text evidence="4 5">Belongs to the small heat shock protein (HSP20) family.</text>
</comment>
<feature type="compositionally biased region" description="Polar residues" evidence="6">
    <location>
        <begin position="104"/>
        <end position="130"/>
    </location>
</feature>
<evidence type="ECO:0000259" key="8">
    <source>
        <dbReference type="PROSITE" id="PS01031"/>
    </source>
</evidence>
<comment type="subcellular location">
    <subcellularLocation>
        <location evidence="1">Cell membrane</location>
        <topology evidence="1">Single-pass membrane protein</topology>
    </subcellularLocation>
</comment>
<protein>
    <recommendedName>
        <fullName evidence="8">SHSP domain-containing protein</fullName>
    </recommendedName>
</protein>
<sequence length="270" mass="30327">MDTKPQTVADRVYEDFVPYYEWARDEGSIIVLLPGYRRDQLKVQVTSKRALKLMGEREITQNRWGRFDIEFPIPSDYDTDNVTAKFEGGKLHVKFAKLVKPKETTNPIEEAQSPNEPSQKVDQQNATNELTDQKEAPQKEKEQSYEKEKSKTETETETVAASIDKMAQKKVSTNGLTETTTETATSKAPETKVARLAKRSKTRLVDFTLSLGPSNPADIDDEALGDLDAKLNKRKKLVKGVVLILLAVGLGLYARNAFRKSQGGSKFQEL</sequence>
<name>A0AAN9IES8_CROPI</name>
<dbReference type="GO" id="GO:0005886">
    <property type="term" value="C:plasma membrane"/>
    <property type="evidence" value="ECO:0007669"/>
    <property type="project" value="UniProtKB-SubCell"/>
</dbReference>
<dbReference type="Gene3D" id="2.60.40.790">
    <property type="match status" value="1"/>
</dbReference>
<reference evidence="9 10" key="1">
    <citation type="submission" date="2024-01" db="EMBL/GenBank/DDBJ databases">
        <title>The genomes of 5 underutilized Papilionoideae crops provide insights into root nodulation and disease resistanc.</title>
        <authorList>
            <person name="Yuan L."/>
        </authorList>
    </citation>
    <scope>NUCLEOTIDE SEQUENCE [LARGE SCALE GENOMIC DNA]</scope>
    <source>
        <strain evidence="9">ZHUSHIDOU_FW_LH</strain>
        <tissue evidence="9">Leaf</tissue>
    </source>
</reference>
<keyword evidence="2" id="KW-1003">Cell membrane</keyword>
<evidence type="ECO:0000313" key="10">
    <source>
        <dbReference type="Proteomes" id="UP001372338"/>
    </source>
</evidence>
<dbReference type="AlphaFoldDB" id="A0AAN9IES8"/>
<comment type="caution">
    <text evidence="9">The sequence shown here is derived from an EMBL/GenBank/DDBJ whole genome shotgun (WGS) entry which is preliminary data.</text>
</comment>
<dbReference type="Proteomes" id="UP001372338">
    <property type="component" value="Unassembled WGS sequence"/>
</dbReference>
<evidence type="ECO:0000256" key="1">
    <source>
        <dbReference type="ARBA" id="ARBA00004162"/>
    </source>
</evidence>
<keyword evidence="3" id="KW-0611">Plant defense</keyword>
<dbReference type="Pfam" id="PF00011">
    <property type="entry name" value="HSP20"/>
    <property type="match status" value="1"/>
</dbReference>
<evidence type="ECO:0000256" key="5">
    <source>
        <dbReference type="RuleBase" id="RU003616"/>
    </source>
</evidence>
<feature type="transmembrane region" description="Helical" evidence="7">
    <location>
        <begin position="237"/>
        <end position="254"/>
    </location>
</feature>
<evidence type="ECO:0000256" key="3">
    <source>
        <dbReference type="ARBA" id="ARBA00022821"/>
    </source>
</evidence>
<keyword evidence="7" id="KW-0472">Membrane</keyword>
<dbReference type="CDD" id="cd06464">
    <property type="entry name" value="ACD_sHsps-like"/>
    <property type="match status" value="1"/>
</dbReference>
<evidence type="ECO:0000256" key="4">
    <source>
        <dbReference type="PROSITE-ProRule" id="PRU00285"/>
    </source>
</evidence>
<organism evidence="9 10">
    <name type="scientific">Crotalaria pallida</name>
    <name type="common">Smooth rattlebox</name>
    <name type="synonym">Crotalaria striata</name>
    <dbReference type="NCBI Taxonomy" id="3830"/>
    <lineage>
        <taxon>Eukaryota</taxon>
        <taxon>Viridiplantae</taxon>
        <taxon>Streptophyta</taxon>
        <taxon>Embryophyta</taxon>
        <taxon>Tracheophyta</taxon>
        <taxon>Spermatophyta</taxon>
        <taxon>Magnoliopsida</taxon>
        <taxon>eudicotyledons</taxon>
        <taxon>Gunneridae</taxon>
        <taxon>Pentapetalae</taxon>
        <taxon>rosids</taxon>
        <taxon>fabids</taxon>
        <taxon>Fabales</taxon>
        <taxon>Fabaceae</taxon>
        <taxon>Papilionoideae</taxon>
        <taxon>50 kb inversion clade</taxon>
        <taxon>genistoids sensu lato</taxon>
        <taxon>core genistoids</taxon>
        <taxon>Crotalarieae</taxon>
        <taxon>Crotalaria</taxon>
    </lineage>
</organism>
<proteinExistence type="inferred from homology"/>
<dbReference type="PANTHER" id="PTHR43670">
    <property type="entry name" value="HEAT SHOCK PROTEIN 26"/>
    <property type="match status" value="1"/>
</dbReference>
<keyword evidence="7" id="KW-1133">Transmembrane helix</keyword>
<dbReference type="InterPro" id="IPR008978">
    <property type="entry name" value="HSP20-like_chaperone"/>
</dbReference>
<evidence type="ECO:0000313" key="9">
    <source>
        <dbReference type="EMBL" id="KAK7276562.1"/>
    </source>
</evidence>
<dbReference type="GO" id="GO:0006952">
    <property type="term" value="P:defense response"/>
    <property type="evidence" value="ECO:0007669"/>
    <property type="project" value="UniProtKB-KW"/>
</dbReference>
<dbReference type="InterPro" id="IPR002068">
    <property type="entry name" value="A-crystallin/Hsp20_dom"/>
</dbReference>